<proteinExistence type="inferred from homology"/>
<dbReference type="CDD" id="cd10027">
    <property type="entry name" value="UDG-F1-like"/>
    <property type="match status" value="1"/>
</dbReference>
<dbReference type="AlphaFoldDB" id="A0A871RE20"/>
<gene>
    <name evidence="7" type="primary">UNG1</name>
    <name evidence="12" type="ORF">BRETT_004995</name>
</gene>
<evidence type="ECO:0000256" key="7">
    <source>
        <dbReference type="HAMAP-Rule" id="MF_03166"/>
    </source>
</evidence>
<dbReference type="Gene3D" id="3.40.470.10">
    <property type="entry name" value="Uracil-DNA glycosylase-like domain"/>
    <property type="match status" value="1"/>
</dbReference>
<keyword evidence="2 7" id="KW-0227">DNA damage</keyword>
<dbReference type="Proteomes" id="UP000663131">
    <property type="component" value="Chromosome 7"/>
</dbReference>
<dbReference type="PANTHER" id="PTHR11264:SF0">
    <property type="entry name" value="URACIL-DNA GLYCOSYLASE"/>
    <property type="match status" value="1"/>
</dbReference>
<dbReference type="EC" id="3.2.2.27" evidence="7 9"/>
<dbReference type="InterPro" id="IPR036895">
    <property type="entry name" value="Uracil-DNA_glycosylase-like_sf"/>
</dbReference>
<comment type="similarity">
    <text evidence="1 7 9">Belongs to the uracil-DNA glycosylase (UDG) superfamily. UNG family.</text>
</comment>
<comment type="subcellular location">
    <subcellularLocation>
        <location evidence="7">Mitochondrion</location>
    </subcellularLocation>
    <subcellularLocation>
        <location evidence="7">Nucleus</location>
    </subcellularLocation>
</comment>
<dbReference type="PROSITE" id="PS00130">
    <property type="entry name" value="U_DNA_GLYCOSYLASE"/>
    <property type="match status" value="1"/>
</dbReference>
<evidence type="ECO:0000256" key="4">
    <source>
        <dbReference type="ARBA" id="ARBA00023128"/>
    </source>
</evidence>
<protein>
    <recommendedName>
        <fullName evidence="7 9">Uracil-DNA glycosylase</fullName>
        <shortName evidence="7">UDG</shortName>
        <ecNumber evidence="7 9">3.2.2.27</ecNumber>
    </recommendedName>
</protein>
<dbReference type="PANTHER" id="PTHR11264">
    <property type="entry name" value="URACIL-DNA GLYCOSYLASE"/>
    <property type="match status" value="1"/>
</dbReference>
<reference evidence="12" key="2">
    <citation type="journal article" name="BMC Genomics">
        <title>New genome assemblies reveal patterns of domestication and adaptation across Brettanomyces (Dekkera) species.</title>
        <authorList>
            <person name="Roach M.J."/>
            <person name="Borneman A.R."/>
        </authorList>
    </citation>
    <scope>NUCLEOTIDE SEQUENCE</scope>
    <source>
        <strain evidence="12">UCD 2041</strain>
    </source>
</reference>
<feature type="compositionally biased region" description="Basic and acidic residues" evidence="10">
    <location>
        <begin position="30"/>
        <end position="44"/>
    </location>
</feature>
<dbReference type="NCBIfam" id="NF003588">
    <property type="entry name" value="PRK05254.1-1"/>
    <property type="match status" value="1"/>
</dbReference>
<keyword evidence="5 7" id="KW-0234">DNA repair</keyword>
<dbReference type="NCBIfam" id="TIGR00628">
    <property type="entry name" value="ung"/>
    <property type="match status" value="1"/>
</dbReference>
<name>A0A871RE20_DEKBR</name>
<dbReference type="SMART" id="SM00987">
    <property type="entry name" value="UreE_C"/>
    <property type="match status" value="1"/>
</dbReference>
<dbReference type="SMART" id="SM00986">
    <property type="entry name" value="UDG"/>
    <property type="match status" value="1"/>
</dbReference>
<dbReference type="InterPro" id="IPR005122">
    <property type="entry name" value="Uracil-DNA_glycosylase-like"/>
</dbReference>
<sequence>MSTGVKRSITDFFTVSKRQKSTLAKTAKPITDKPSSEKVKKSTDENSSTKIVAPGLSMFHVRPPSISHKFDKQAWIKTLTPYQKQLLDLEINTMDDSWLAVMHEEMTKSYFLDLKKFLEGEWKSGKTIFPPKDDIYSWSRLAPLSKVRVLILGQDPYHNFNQAHGLAFSVHDPRTRPPPSLNNIYKCLKIDYPDFQIPKSGDLTKWAEQGVLLLNTCLTVRAHNANSHSNHGWERFTSAAIRKLIEYKNHVAHQGIVIIAWGSPAQRTIGKVGRIDWGQNLFLKSVHPSPLSASRGFFDCHHFVKCNDWLFRRYGAEGLIDWAIVDGNKLSDLEEKRKKSLELEKEVDIHKRSPEKSEEKD</sequence>
<dbReference type="NCBIfam" id="NF003592">
    <property type="entry name" value="PRK05254.1-5"/>
    <property type="match status" value="1"/>
</dbReference>
<dbReference type="GO" id="GO:0004844">
    <property type="term" value="F:uracil DNA N-glycosylase activity"/>
    <property type="evidence" value="ECO:0007669"/>
    <property type="project" value="UniProtKB-UniRule"/>
</dbReference>
<evidence type="ECO:0000256" key="6">
    <source>
        <dbReference type="ARBA" id="ARBA00023242"/>
    </source>
</evidence>
<accession>A0A871RE20</accession>
<organism evidence="12">
    <name type="scientific">Dekkera bruxellensis</name>
    <name type="common">Brettanomyces custersii</name>
    <dbReference type="NCBI Taxonomy" id="5007"/>
    <lineage>
        <taxon>Eukaryota</taxon>
        <taxon>Fungi</taxon>
        <taxon>Dikarya</taxon>
        <taxon>Ascomycota</taxon>
        <taxon>Saccharomycotina</taxon>
        <taxon>Pichiomycetes</taxon>
        <taxon>Pichiales</taxon>
        <taxon>Pichiaceae</taxon>
        <taxon>Brettanomyces</taxon>
    </lineage>
</organism>
<evidence type="ECO:0000256" key="10">
    <source>
        <dbReference type="SAM" id="MobiDB-lite"/>
    </source>
</evidence>
<dbReference type="Pfam" id="PF03167">
    <property type="entry name" value="UDG"/>
    <property type="match status" value="1"/>
</dbReference>
<dbReference type="GO" id="GO:0005634">
    <property type="term" value="C:nucleus"/>
    <property type="evidence" value="ECO:0007669"/>
    <property type="project" value="UniProtKB-SubCell"/>
</dbReference>
<dbReference type="InterPro" id="IPR002043">
    <property type="entry name" value="UDG_fam1"/>
</dbReference>
<evidence type="ECO:0000313" key="12">
    <source>
        <dbReference type="EMBL" id="QOU20340.1"/>
    </source>
</evidence>
<dbReference type="GO" id="GO:0097510">
    <property type="term" value="P:base-excision repair, AP site formation via deaminated base removal"/>
    <property type="evidence" value="ECO:0007669"/>
    <property type="project" value="TreeGrafter"/>
</dbReference>
<dbReference type="InterPro" id="IPR018085">
    <property type="entry name" value="Ura-DNA_Glyclase_AS"/>
</dbReference>
<feature type="active site" description="Proton acceptor" evidence="7 8">
    <location>
        <position position="155"/>
    </location>
</feature>
<keyword evidence="6 7" id="KW-0539">Nucleus</keyword>
<evidence type="ECO:0000256" key="9">
    <source>
        <dbReference type="RuleBase" id="RU003780"/>
    </source>
</evidence>
<feature type="region of interest" description="Disordered" evidence="10">
    <location>
        <begin position="19"/>
        <end position="47"/>
    </location>
</feature>
<comment type="catalytic activity">
    <reaction evidence="7 9">
        <text>Hydrolyzes single-stranded DNA or mismatched double-stranded DNA and polynucleotides, releasing free uracil.</text>
        <dbReference type="EC" id="3.2.2.27"/>
    </reaction>
</comment>
<dbReference type="NCBIfam" id="NF003589">
    <property type="entry name" value="PRK05254.1-2"/>
    <property type="match status" value="1"/>
</dbReference>
<dbReference type="HAMAP" id="MF_00148">
    <property type="entry name" value="UDG"/>
    <property type="match status" value="1"/>
</dbReference>
<evidence type="ECO:0000256" key="5">
    <source>
        <dbReference type="ARBA" id="ARBA00023204"/>
    </source>
</evidence>
<evidence type="ECO:0000256" key="1">
    <source>
        <dbReference type="ARBA" id="ARBA00008184"/>
    </source>
</evidence>
<keyword evidence="3 7" id="KW-0378">Hydrolase</keyword>
<comment type="function">
    <text evidence="7 9">Excises uracil residues from the DNA which can arise as a result of misincorporation of dUMP residues by DNA polymerase or due to deamination of cytosine.</text>
</comment>
<dbReference type="GO" id="GO:0005739">
    <property type="term" value="C:mitochondrion"/>
    <property type="evidence" value="ECO:0007669"/>
    <property type="project" value="UniProtKB-SubCell"/>
</dbReference>
<reference evidence="12" key="1">
    <citation type="submission" date="2020-10" db="EMBL/GenBank/DDBJ databases">
        <authorList>
            <person name="Palmer J.M."/>
        </authorList>
    </citation>
    <scope>NUCLEOTIDE SEQUENCE</scope>
    <source>
        <strain evidence="12">UCD 2041</strain>
    </source>
</reference>
<dbReference type="FunFam" id="3.40.470.10:FF:000007">
    <property type="entry name" value="Uracil-DNA glycosylase"/>
    <property type="match status" value="1"/>
</dbReference>
<feature type="domain" description="Uracil-DNA glycosylase-like" evidence="11">
    <location>
        <begin position="140"/>
        <end position="310"/>
    </location>
</feature>
<evidence type="ECO:0000259" key="11">
    <source>
        <dbReference type="SMART" id="SM00986"/>
    </source>
</evidence>
<evidence type="ECO:0000256" key="3">
    <source>
        <dbReference type="ARBA" id="ARBA00022801"/>
    </source>
</evidence>
<evidence type="ECO:0000256" key="8">
    <source>
        <dbReference type="PROSITE-ProRule" id="PRU10072"/>
    </source>
</evidence>
<dbReference type="OrthoDB" id="10031947at2759"/>
<evidence type="ECO:0000256" key="2">
    <source>
        <dbReference type="ARBA" id="ARBA00022763"/>
    </source>
</evidence>
<keyword evidence="4 7" id="KW-0496">Mitochondrion</keyword>
<dbReference type="EMBL" id="CP063135">
    <property type="protein sequence ID" value="QOU20340.1"/>
    <property type="molecule type" value="Genomic_DNA"/>
</dbReference>
<dbReference type="SUPFAM" id="SSF52141">
    <property type="entry name" value="Uracil-DNA glycosylase-like"/>
    <property type="match status" value="1"/>
</dbReference>